<dbReference type="InterPro" id="IPR036661">
    <property type="entry name" value="Luciferase-like_sf"/>
</dbReference>
<dbReference type="KEGG" id="mshj:MSHI_00930"/>
<dbReference type="GO" id="GO:0016705">
    <property type="term" value="F:oxidoreductase activity, acting on paired donors, with incorporation or reduction of molecular oxygen"/>
    <property type="evidence" value="ECO:0007669"/>
    <property type="project" value="InterPro"/>
</dbReference>
<feature type="binding site" evidence="3">
    <location>
        <position position="116"/>
    </location>
    <ligand>
        <name>substrate</name>
    </ligand>
</feature>
<dbReference type="Pfam" id="PF13772">
    <property type="entry name" value="AIG2_2"/>
    <property type="match status" value="1"/>
</dbReference>
<dbReference type="InterPro" id="IPR013024">
    <property type="entry name" value="GGCT-like"/>
</dbReference>
<dbReference type="InterPro" id="IPR017939">
    <property type="entry name" value="G-Glutamylcylcotransferase"/>
</dbReference>
<reference evidence="5 6" key="1">
    <citation type="journal article" date="2019" name="Emerg. Microbes Infect.">
        <title>Comprehensive subspecies identification of 175 nontuberculous mycobacteria species based on 7547 genomic profiles.</title>
        <authorList>
            <person name="Matsumoto Y."/>
            <person name="Kinjo T."/>
            <person name="Motooka D."/>
            <person name="Nabeya D."/>
            <person name="Jung N."/>
            <person name="Uechi K."/>
            <person name="Horii T."/>
            <person name="Iida T."/>
            <person name="Fujita J."/>
            <person name="Nakamura S."/>
        </authorList>
    </citation>
    <scope>NUCLEOTIDE SEQUENCE [LARGE SCALE GENOMIC DNA]</scope>
    <source>
        <strain evidence="5 6">JCM 14233</strain>
    </source>
</reference>
<dbReference type="PANTHER" id="PTHR12935">
    <property type="entry name" value="GAMMA-GLUTAMYLCYCLOTRANSFERASE"/>
    <property type="match status" value="1"/>
</dbReference>
<dbReference type="Gene3D" id="3.10.490.10">
    <property type="entry name" value="Gamma-glutamyl cyclotransferase-like"/>
    <property type="match status" value="1"/>
</dbReference>
<name>A0A7I7MK56_9MYCO</name>
<dbReference type="SUPFAM" id="SSF51679">
    <property type="entry name" value="Bacterial luciferase-like"/>
    <property type="match status" value="1"/>
</dbReference>
<dbReference type="InterPro" id="IPR036568">
    <property type="entry name" value="GGCT-like_sf"/>
</dbReference>
<dbReference type="EMBL" id="AP022575">
    <property type="protein sequence ID" value="BBX72187.1"/>
    <property type="molecule type" value="Genomic_DNA"/>
</dbReference>
<dbReference type="NCBIfam" id="TIGR03621">
    <property type="entry name" value="F420_MSMEG_2516"/>
    <property type="match status" value="1"/>
</dbReference>
<dbReference type="AlphaFoldDB" id="A0A7I7MK56"/>
<evidence type="ECO:0000256" key="2">
    <source>
        <dbReference type="PIRSR" id="PIRSR617939-1"/>
    </source>
</evidence>
<feature type="domain" description="Luciferase-like" evidence="4">
    <location>
        <begin position="204"/>
        <end position="381"/>
    </location>
</feature>
<feature type="binding site" evidence="3">
    <location>
        <begin position="8"/>
        <end position="13"/>
    </location>
    <ligand>
        <name>substrate</name>
    </ligand>
</feature>
<gene>
    <name evidence="5" type="ORF">MSHI_00930</name>
</gene>
<dbReference type="CDD" id="cd06661">
    <property type="entry name" value="GGCT_like"/>
    <property type="match status" value="1"/>
</dbReference>
<evidence type="ECO:0000256" key="3">
    <source>
        <dbReference type="PIRSR" id="PIRSR617939-2"/>
    </source>
</evidence>
<dbReference type="SUPFAM" id="SSF110857">
    <property type="entry name" value="Gamma-glutamyl cyclotransferase-like"/>
    <property type="match status" value="1"/>
</dbReference>
<dbReference type="InterPro" id="IPR011251">
    <property type="entry name" value="Luciferase-like_dom"/>
</dbReference>
<feature type="active site" description="Proton acceptor" evidence="2">
    <location>
        <position position="77"/>
    </location>
</feature>
<protein>
    <recommendedName>
        <fullName evidence="4">Luciferase-like domain-containing protein</fullName>
    </recommendedName>
</protein>
<evidence type="ECO:0000259" key="4">
    <source>
        <dbReference type="Pfam" id="PF00296"/>
    </source>
</evidence>
<accession>A0A7I7MK56</accession>
<sequence length="456" mass="50488">MPGPRHPYFAYGSNLCVRQMAVRCPDANDPRPAMLRDHAWLINRRGVATVKPLAGDQVHGVLWQISDRDLATLDSAEGVPVRYRRARLTVHTDDGPSSAWVYLDHRVTPGRPRPGYLPRIIDGAVHHGLPQRWIDFLRRWDPARCPRPVSSCWPVPSHSLPLWHGAWWPRLASGECPSIERRLLVARDFRFGLSVRFIKSRAALQKKAKRAEDLGFDVLCVPDHLGAAAPFPTLTAVAMVTTKIRLAMYVLNAGFYQPALLSRDIEALDLLSDGRVEVGLGTGYAREEFEAAELPFPSAGARVDHLEHVAVYLTGRHPAVPLLIAGSGDRVMTLAARRADIVGLTGAKVRDVEDPLAERVEFVRHAAGDRFGSLELNLAITAVPAPGERIPDFSLTRRYAPTASDEELLAMHSVLSGSPREMADTLSGYRERYGVTSFTVQDSHVDNFANVIARLR</sequence>
<dbReference type="InterPro" id="IPR019923">
    <property type="entry name" value="Lucif-like_OxRdtase_MSMEG_2516"/>
</dbReference>
<dbReference type="PANTHER" id="PTHR12935:SF0">
    <property type="entry name" value="GAMMA-GLUTAMYLCYCLOTRANSFERASE"/>
    <property type="match status" value="1"/>
</dbReference>
<keyword evidence="6" id="KW-1185">Reference proteome</keyword>
<proteinExistence type="predicted"/>
<dbReference type="Proteomes" id="UP000467236">
    <property type="component" value="Chromosome"/>
</dbReference>
<keyword evidence="1" id="KW-0456">Lyase</keyword>
<organism evidence="5 6">
    <name type="scientific">Mycobacterium shinjukuense</name>
    <dbReference type="NCBI Taxonomy" id="398694"/>
    <lineage>
        <taxon>Bacteria</taxon>
        <taxon>Bacillati</taxon>
        <taxon>Actinomycetota</taxon>
        <taxon>Actinomycetes</taxon>
        <taxon>Mycobacteriales</taxon>
        <taxon>Mycobacteriaceae</taxon>
        <taxon>Mycobacterium</taxon>
    </lineage>
</organism>
<dbReference type="Gene3D" id="3.20.20.30">
    <property type="entry name" value="Luciferase-like domain"/>
    <property type="match status" value="1"/>
</dbReference>
<evidence type="ECO:0000313" key="5">
    <source>
        <dbReference type="EMBL" id="BBX72187.1"/>
    </source>
</evidence>
<evidence type="ECO:0000256" key="1">
    <source>
        <dbReference type="ARBA" id="ARBA00023239"/>
    </source>
</evidence>
<evidence type="ECO:0000313" key="6">
    <source>
        <dbReference type="Proteomes" id="UP000467236"/>
    </source>
</evidence>
<dbReference type="GO" id="GO:0003839">
    <property type="term" value="F:gamma-glutamylcyclotransferase activity"/>
    <property type="evidence" value="ECO:0007669"/>
    <property type="project" value="InterPro"/>
</dbReference>
<dbReference type="Pfam" id="PF00296">
    <property type="entry name" value="Bac_luciferase"/>
    <property type="match status" value="1"/>
</dbReference>